<evidence type="ECO:0000313" key="3">
    <source>
        <dbReference type="WBParaSite" id="TREG1_27740.1"/>
    </source>
</evidence>
<feature type="transmembrane region" description="Helical" evidence="1">
    <location>
        <begin position="162"/>
        <end position="185"/>
    </location>
</feature>
<dbReference type="WBParaSite" id="TREG1_27740.1">
    <property type="protein sequence ID" value="TREG1_27740.1"/>
    <property type="gene ID" value="TREG1_27740"/>
</dbReference>
<evidence type="ECO:0000313" key="2">
    <source>
        <dbReference type="Proteomes" id="UP000050795"/>
    </source>
</evidence>
<name>A0AA85JM25_TRIRE</name>
<protein>
    <submittedName>
        <fullName evidence="3">Uncharacterized protein</fullName>
    </submittedName>
</protein>
<keyword evidence="2" id="KW-1185">Reference proteome</keyword>
<sequence length="223" mass="25844">MFRYIHDLDNKTKTKIQNRCADFRQVVILFDSVMLLINKALFLWTICCVFLFLLILKVSEITYWNWFITFIPMWFLDFTLLVTTILHMSGRLTQILGRYDLGSKFNRALTLSFILWKLAAEIALCLYLEGYMNGTSDKAHEVSTALVVWQTRPGDPPTRHGLLLAVFPLCTTMVICLLAACSQIVNNRMTAVWAFCANEQSSECNERQKQRKMEFSLEQCEAK</sequence>
<dbReference type="AlphaFoldDB" id="A0AA85JM25"/>
<organism evidence="2 3">
    <name type="scientific">Trichobilharzia regenti</name>
    <name type="common">Nasal bird schistosome</name>
    <dbReference type="NCBI Taxonomy" id="157069"/>
    <lineage>
        <taxon>Eukaryota</taxon>
        <taxon>Metazoa</taxon>
        <taxon>Spiralia</taxon>
        <taxon>Lophotrochozoa</taxon>
        <taxon>Platyhelminthes</taxon>
        <taxon>Trematoda</taxon>
        <taxon>Digenea</taxon>
        <taxon>Strigeidida</taxon>
        <taxon>Schistosomatoidea</taxon>
        <taxon>Schistosomatidae</taxon>
        <taxon>Trichobilharzia</taxon>
    </lineage>
</organism>
<dbReference type="Proteomes" id="UP000050795">
    <property type="component" value="Unassembled WGS sequence"/>
</dbReference>
<proteinExistence type="predicted"/>
<keyword evidence="1" id="KW-0472">Membrane</keyword>
<reference evidence="2" key="1">
    <citation type="submission" date="2022-06" db="EMBL/GenBank/DDBJ databases">
        <authorList>
            <person name="Berger JAMES D."/>
            <person name="Berger JAMES D."/>
        </authorList>
    </citation>
    <scope>NUCLEOTIDE SEQUENCE [LARGE SCALE GENOMIC DNA]</scope>
</reference>
<accession>A0AA85JM25</accession>
<reference evidence="3" key="2">
    <citation type="submission" date="2023-11" db="UniProtKB">
        <authorList>
            <consortium name="WormBaseParasite"/>
        </authorList>
    </citation>
    <scope>IDENTIFICATION</scope>
</reference>
<feature type="transmembrane region" description="Helical" evidence="1">
    <location>
        <begin position="108"/>
        <end position="128"/>
    </location>
</feature>
<keyword evidence="1" id="KW-1133">Transmembrane helix</keyword>
<evidence type="ECO:0000256" key="1">
    <source>
        <dbReference type="SAM" id="Phobius"/>
    </source>
</evidence>
<feature type="transmembrane region" description="Helical" evidence="1">
    <location>
        <begin position="63"/>
        <end position="88"/>
    </location>
</feature>
<keyword evidence="1" id="KW-0812">Transmembrane</keyword>
<feature type="transmembrane region" description="Helical" evidence="1">
    <location>
        <begin position="33"/>
        <end position="56"/>
    </location>
</feature>